<gene>
    <name evidence="1" type="ORF">S12H4_51579</name>
</gene>
<reference evidence="1" key="1">
    <citation type="journal article" date="2014" name="Front. Microbiol.">
        <title>High frequency of phylogenetically diverse reductive dehalogenase-homologous genes in deep subseafloor sedimentary metagenomes.</title>
        <authorList>
            <person name="Kawai M."/>
            <person name="Futagami T."/>
            <person name="Toyoda A."/>
            <person name="Takaki Y."/>
            <person name="Nishi S."/>
            <person name="Hori S."/>
            <person name="Arai W."/>
            <person name="Tsubouchi T."/>
            <person name="Morono Y."/>
            <person name="Uchiyama I."/>
            <person name="Ito T."/>
            <person name="Fujiyama A."/>
            <person name="Inagaki F."/>
            <person name="Takami H."/>
        </authorList>
    </citation>
    <scope>NUCLEOTIDE SEQUENCE</scope>
    <source>
        <strain evidence="1">Expedition CK06-06</strain>
    </source>
</reference>
<accession>X1TBS1</accession>
<dbReference type="EMBL" id="BARW01032612">
    <property type="protein sequence ID" value="GAJ02793.1"/>
    <property type="molecule type" value="Genomic_DNA"/>
</dbReference>
<sequence length="61" mass="6765">MALTITRAKAGDRIKLTVKSLSYGALHPVIGLTENYLANRRLLQEIINMPVRLFTALEVAV</sequence>
<proteinExistence type="predicted"/>
<dbReference type="AlphaFoldDB" id="X1TBS1"/>
<comment type="caution">
    <text evidence="1">The sequence shown here is derived from an EMBL/GenBank/DDBJ whole genome shotgun (WGS) entry which is preliminary data.</text>
</comment>
<organism evidence="1">
    <name type="scientific">marine sediment metagenome</name>
    <dbReference type="NCBI Taxonomy" id="412755"/>
    <lineage>
        <taxon>unclassified sequences</taxon>
        <taxon>metagenomes</taxon>
        <taxon>ecological metagenomes</taxon>
    </lineage>
</organism>
<evidence type="ECO:0000313" key="1">
    <source>
        <dbReference type="EMBL" id="GAJ02793.1"/>
    </source>
</evidence>
<protein>
    <submittedName>
        <fullName evidence="1">Uncharacterized protein</fullName>
    </submittedName>
</protein>
<name>X1TBS1_9ZZZZ</name>